<feature type="region of interest" description="Disordered" evidence="8">
    <location>
        <begin position="64"/>
        <end position="149"/>
    </location>
</feature>
<dbReference type="Gene3D" id="1.25.40.20">
    <property type="entry name" value="Ankyrin repeat-containing domain"/>
    <property type="match status" value="4"/>
</dbReference>
<sequence length="1746" mass="194431">MDRLEDEIHNLMTLPGPELTTGLVRKVKNIARQVNDINTKFLIANFFSRLLRINVFPLQSILPSADKQKPTDAGVSESVKNDSEVADAGISVKDGIEEEGGQNPFPSENVDGDGNADTRQAKPTTSSALDTQTERVIDTEPEQDNTTDSAVVVAKNKREAFNSGEGSQKALVDHAFARASPFSRYTSCLFDMFERYNRQREDNIDHASLVKGSEGLVDGDFNWVSFFGTRICEGYYVIKVNHDLNDSQLALLSMMPPVKPVNLHIDPELTQTLPFLDWIFTHERFKRFNESIGPYTLCIQGTDEDASRMAMISQHVYTRYEEEQIHKMVWGEPQESAAFYFQFDKFDRRYNGIKPMLVTFLSKLTWHMWSKPGEERATRRVFESLEWYRNLSLPGLFNLFTEMRRCADVGNIAIILSCFDSCVEEERNWFLARVLEHQSRTDVNYRLVITTSMQDLFLKDSLPETQVISLDECPAPLVGYAIDEKEFDANGLWPYLEDVLRKRPVLSALAGSLKNAIEQCQASPYLGYRILEWLRHFGRGLPVAEIAATVERLLPATPGNILSMLIHALPQDKRVLALTIYRWVKYALEPLTVEALGHALIVSTGSNTSLLDIDYEQLLRDITVMFGGIIVVKDGFVTFSNDSFYDTSVPNGDEDEKPALVHGVLAEACLKYLMHQEVLQLYAKLSVENYGGDVLRKPLSSPQDSMLEYAVRFWAEHYRLCESHRPIQLALDFFHGTETRNRWAEAHYLLSNPFTRIHRGYVSSLPLMAALGLEDLVSRQVEKDRNFDWFHRDAWLAITEAARNGHGSVVRNLLEYVQVEEPGLQDAVTWATSSGDEGMLTRLLDSVGILDSFSWPKDILSRAAACGSESLVSAIITAGVDLNERNNDTGETAIHTAIAWGSQGVVKLLLDAKVDLSVRDNFGRTPLLLSADVGHPEIVQMLVDAGADVKDKNTSGFSAVSTAIYAGEHAALARLLGAGADPGPGEPAENLSESLSPLSYAAEQCRLQCIRLLLEKGADACIESERGSPLYLLCNWPHVAETCRLLIERGANPNQVYSDKDMLLFRALKTEDKELVGLLIDKGANVDLLDANENASRETPFGYAIWACSLEMMEFLLQKGASVNNVPEGAVSSLFTATFWNTDIKKAELLLQHKADVHWTRSDGWTALHACYDMPAFVSLLLKHGADVNKMAQCGTPLMMAARWNYLDTLKTLLHHHPLPKLDLKFDYDPEDFEYGMTALMIAVRSGNHEGASLLLEAGAGLDDKLKDAGFIMQTANPDDSQAAQKMMRDFLDRGAKVDHEDEDKNTALHGLTSSTPVKILEILADLGAPVDSPNQDGLTPLGVAVKNGNMPAATYLISKGARADVQNPSLGNLLHLVCQQDYPKNETAFELFKLLVGAGANLNSAGREPARESLLHAVVCAPFERRSRTKIVHYLVSHVSPAVDVNAPGGDLAYPIIAAARKGYDDILQYFVRHGANISVSDDLGRRPIHYLTGLGRWNSNTRPVRVLLKANVDIQVADKFGRTALHWAAGSKDLELLELILRKLPKGYNINVRDGDGWTPLMWACRTSQGAPFPVIDKLVTTLGADIFPRSTDGEWSAMKLACLSNQEEDIKELLQPVGHESQHDGKDDFKEVWDVAFHNIPPAPPHSGRPYCDSCFAGMVGTRYKCTICDDYDLCFKCFPSRDTMHDANHELKEYYEDWFVGEEDSDSPEEDDGAAGASDSREEDKPSTDTDDEVEYDSEVDD</sequence>
<dbReference type="InterPro" id="IPR036770">
    <property type="entry name" value="Ankyrin_rpt-contain_sf"/>
</dbReference>
<dbReference type="GeneID" id="73321006"/>
<dbReference type="CDD" id="cd02249">
    <property type="entry name" value="ZZ"/>
    <property type="match status" value="1"/>
</dbReference>
<keyword evidence="11" id="KW-1185">Reference proteome</keyword>
<dbReference type="PRINTS" id="PR01415">
    <property type="entry name" value="ANKYRIN"/>
</dbReference>
<dbReference type="SUPFAM" id="SSF57850">
    <property type="entry name" value="RING/U-box"/>
    <property type="match status" value="1"/>
</dbReference>
<keyword evidence="2" id="KW-0677">Repeat</keyword>
<dbReference type="PROSITE" id="PS50088">
    <property type="entry name" value="ANK_REPEAT"/>
    <property type="match status" value="7"/>
</dbReference>
<feature type="compositionally biased region" description="Acidic residues" evidence="8">
    <location>
        <begin position="1733"/>
        <end position="1746"/>
    </location>
</feature>
<keyword evidence="3 7" id="KW-0863">Zinc-finger</keyword>
<dbReference type="PROSITE" id="PS01357">
    <property type="entry name" value="ZF_ZZ_1"/>
    <property type="match status" value="1"/>
</dbReference>
<dbReference type="PROSITE" id="PS50135">
    <property type="entry name" value="ZF_ZZ_2"/>
    <property type="match status" value="1"/>
</dbReference>
<dbReference type="InterPro" id="IPR002110">
    <property type="entry name" value="Ankyrin_rpt"/>
</dbReference>
<reference evidence="10 11" key="1">
    <citation type="submission" date="2022-03" db="EMBL/GenBank/DDBJ databases">
        <title>Genome data of Colletotrichum spp.</title>
        <authorList>
            <person name="Utami Y.D."/>
            <person name="Hiruma K."/>
        </authorList>
    </citation>
    <scope>NUCLEOTIDE SEQUENCE [LARGE SCALE GENOMIC DNA]</scope>
    <source>
        <strain evidence="10 11">MAFF 239500</strain>
    </source>
</reference>
<evidence type="ECO:0000256" key="8">
    <source>
        <dbReference type="SAM" id="MobiDB-lite"/>
    </source>
</evidence>
<organism evidence="10 11">
    <name type="scientific">Colletotrichum spaethianum</name>
    <dbReference type="NCBI Taxonomy" id="700344"/>
    <lineage>
        <taxon>Eukaryota</taxon>
        <taxon>Fungi</taxon>
        <taxon>Dikarya</taxon>
        <taxon>Ascomycota</taxon>
        <taxon>Pezizomycotina</taxon>
        <taxon>Sordariomycetes</taxon>
        <taxon>Hypocreomycetidae</taxon>
        <taxon>Glomerellales</taxon>
        <taxon>Glomerellaceae</taxon>
        <taxon>Colletotrichum</taxon>
        <taxon>Colletotrichum spaethianum species complex</taxon>
    </lineage>
</organism>
<evidence type="ECO:0000256" key="1">
    <source>
        <dbReference type="ARBA" id="ARBA00022723"/>
    </source>
</evidence>
<evidence type="ECO:0000256" key="2">
    <source>
        <dbReference type="ARBA" id="ARBA00022737"/>
    </source>
</evidence>
<dbReference type="Pfam" id="PF00023">
    <property type="entry name" value="Ank"/>
    <property type="match status" value="1"/>
</dbReference>
<keyword evidence="5 6" id="KW-0040">ANK repeat</keyword>
<feature type="repeat" description="ANK" evidence="6">
    <location>
        <begin position="922"/>
        <end position="954"/>
    </location>
</feature>
<evidence type="ECO:0000256" key="5">
    <source>
        <dbReference type="ARBA" id="ARBA00023043"/>
    </source>
</evidence>
<proteinExistence type="predicted"/>
<dbReference type="PANTHER" id="PTHR24198:SF165">
    <property type="entry name" value="ANKYRIN REPEAT-CONTAINING PROTEIN-RELATED"/>
    <property type="match status" value="1"/>
</dbReference>
<feature type="repeat" description="ANK" evidence="6">
    <location>
        <begin position="1235"/>
        <end position="1267"/>
    </location>
</feature>
<dbReference type="Gene3D" id="3.30.60.90">
    <property type="match status" value="1"/>
</dbReference>
<gene>
    <name evidence="10" type="ORF">ColSpa_00204</name>
</gene>
<feature type="repeat" description="ANK" evidence="6">
    <location>
        <begin position="1452"/>
        <end position="1484"/>
    </location>
</feature>
<dbReference type="GO" id="GO:0008270">
    <property type="term" value="F:zinc ion binding"/>
    <property type="evidence" value="ECO:0007669"/>
    <property type="project" value="UniProtKB-KW"/>
</dbReference>
<name>A0AA37L5L0_9PEZI</name>
<evidence type="ECO:0000256" key="6">
    <source>
        <dbReference type="PROSITE-ProRule" id="PRU00023"/>
    </source>
</evidence>
<dbReference type="RefSeq" id="XP_049122373.1">
    <property type="nucleotide sequence ID" value="XM_049266416.1"/>
</dbReference>
<evidence type="ECO:0000313" key="11">
    <source>
        <dbReference type="Proteomes" id="UP001055115"/>
    </source>
</evidence>
<evidence type="ECO:0000313" key="10">
    <source>
        <dbReference type="EMBL" id="GKT40023.1"/>
    </source>
</evidence>
<feature type="region of interest" description="Disordered" evidence="8">
    <location>
        <begin position="1703"/>
        <end position="1746"/>
    </location>
</feature>
<feature type="compositionally biased region" description="Acidic residues" evidence="8">
    <location>
        <begin position="1703"/>
        <end position="1717"/>
    </location>
</feature>
<evidence type="ECO:0000259" key="9">
    <source>
        <dbReference type="PROSITE" id="PS50135"/>
    </source>
</evidence>
<keyword evidence="1" id="KW-0479">Metal-binding</keyword>
<feature type="repeat" description="ANK" evidence="6">
    <location>
        <begin position="993"/>
        <end position="1025"/>
    </location>
</feature>
<evidence type="ECO:0000256" key="3">
    <source>
        <dbReference type="ARBA" id="ARBA00022771"/>
    </source>
</evidence>
<dbReference type="SUPFAM" id="SSF48403">
    <property type="entry name" value="Ankyrin repeat"/>
    <property type="match status" value="2"/>
</dbReference>
<dbReference type="SMART" id="SM00248">
    <property type="entry name" value="ANK"/>
    <property type="match status" value="21"/>
</dbReference>
<protein>
    <submittedName>
        <fullName evidence="10">Ankyrin-3</fullName>
    </submittedName>
</protein>
<dbReference type="SMART" id="SM00291">
    <property type="entry name" value="ZnF_ZZ"/>
    <property type="match status" value="1"/>
</dbReference>
<dbReference type="PROSITE" id="PS50297">
    <property type="entry name" value="ANK_REP_REGION"/>
    <property type="match status" value="5"/>
</dbReference>
<dbReference type="InterPro" id="IPR043145">
    <property type="entry name" value="Znf_ZZ_sf"/>
</dbReference>
<evidence type="ECO:0000256" key="4">
    <source>
        <dbReference type="ARBA" id="ARBA00022833"/>
    </source>
</evidence>
<accession>A0AA37L5L0</accession>
<feature type="compositionally biased region" description="Polar residues" evidence="8">
    <location>
        <begin position="117"/>
        <end position="131"/>
    </location>
</feature>
<dbReference type="Pfam" id="PF12796">
    <property type="entry name" value="Ank_2"/>
    <property type="match status" value="5"/>
</dbReference>
<dbReference type="Proteomes" id="UP001055115">
    <property type="component" value="Unassembled WGS sequence"/>
</dbReference>
<feature type="repeat" description="ANK" evidence="6">
    <location>
        <begin position="1522"/>
        <end position="1557"/>
    </location>
</feature>
<dbReference type="InterPro" id="IPR000433">
    <property type="entry name" value="Znf_ZZ"/>
</dbReference>
<evidence type="ECO:0000256" key="7">
    <source>
        <dbReference type="PROSITE-ProRule" id="PRU00228"/>
    </source>
</evidence>
<feature type="compositionally biased region" description="Basic and acidic residues" evidence="8">
    <location>
        <begin position="1723"/>
        <end position="1732"/>
    </location>
</feature>
<feature type="repeat" description="ANK" evidence="6">
    <location>
        <begin position="889"/>
        <end position="921"/>
    </location>
</feature>
<dbReference type="EMBL" id="BQXU01000001">
    <property type="protein sequence ID" value="GKT40023.1"/>
    <property type="molecule type" value="Genomic_DNA"/>
</dbReference>
<feature type="repeat" description="ANK" evidence="6">
    <location>
        <begin position="1337"/>
        <end position="1369"/>
    </location>
</feature>
<dbReference type="PANTHER" id="PTHR24198">
    <property type="entry name" value="ANKYRIN REPEAT AND PROTEIN KINASE DOMAIN-CONTAINING PROTEIN"/>
    <property type="match status" value="1"/>
</dbReference>
<keyword evidence="4" id="KW-0862">Zinc</keyword>
<dbReference type="Pfam" id="PF00569">
    <property type="entry name" value="ZZ"/>
    <property type="match status" value="1"/>
</dbReference>
<comment type="caution">
    <text evidence="10">The sequence shown here is derived from an EMBL/GenBank/DDBJ whole genome shotgun (WGS) entry which is preliminary data.</text>
</comment>
<feature type="domain" description="ZZ-type" evidence="9">
    <location>
        <begin position="1650"/>
        <end position="1703"/>
    </location>
</feature>